<feature type="binding site" evidence="5">
    <location>
        <position position="174"/>
    </location>
    <ligand>
        <name>GTP</name>
        <dbReference type="ChEBI" id="CHEBI:37565"/>
    </ligand>
</feature>
<dbReference type="SUPFAM" id="SSF52540">
    <property type="entry name" value="P-loop containing nucleoside triphosphate hydrolases"/>
    <property type="match status" value="1"/>
</dbReference>
<evidence type="ECO:0000256" key="3">
    <source>
        <dbReference type="ARBA" id="ARBA00023134"/>
    </source>
</evidence>
<comment type="function">
    <text evidence="4">Required for a late step of 50S ribosomal subunit assembly. Has GTPase activity.</text>
</comment>
<dbReference type="PANTHER" id="PTHR45782">
    <property type="entry name" value="MITOCHONDRIAL RIBOSOME-ASSOCIATED GTPASE 1"/>
    <property type="match status" value="1"/>
</dbReference>
<dbReference type="InterPro" id="IPR030378">
    <property type="entry name" value="G_CP_dom"/>
</dbReference>
<dbReference type="Proteomes" id="UP000002217">
    <property type="component" value="Chromosome"/>
</dbReference>
<sequence>MDIQWYPGHMAKTKRLLLENLKLVDVVVELLDARIPCSSRNPVINDLLSKKPRLIVLNKSDLADPNYTALWKRELAEPGAMVVDVNSVKGSGIKAITPALNKLAEEVMNKLKNKGRRTRAVRCMVVGIPNVGKSFFINTLVKRKITKTGDKPGVTRGQQWIKVAKDLELLDTPGILWPKFDDQEVAYKLAVTGAIKSEVLDIKELSFRLALWLRDNHPHVLLERYKLSNLPNKAEELLSAIGRSRGFLVSGGIVDNHKAAVLLLKEFRDGLLGRFTLDLPNSE</sequence>
<comment type="subcellular location">
    <subcellularLocation>
        <location evidence="4">Cytoplasm</location>
    </subcellularLocation>
</comment>
<dbReference type="Gene3D" id="1.10.1580.10">
    <property type="match status" value="1"/>
</dbReference>
<dbReference type="PIRSF" id="PIRSF006230">
    <property type="entry name" value="MG442"/>
    <property type="match status" value="1"/>
</dbReference>
<evidence type="ECO:0000256" key="2">
    <source>
        <dbReference type="ARBA" id="ARBA00022741"/>
    </source>
</evidence>
<dbReference type="OrthoDB" id="9779790at2"/>
<dbReference type="STRING" id="485916.Dtox_1203"/>
<gene>
    <name evidence="7" type="ordered locus">Dtox_1203</name>
</gene>
<dbReference type="GO" id="GO:0003924">
    <property type="term" value="F:GTPase activity"/>
    <property type="evidence" value="ECO:0007669"/>
    <property type="project" value="TreeGrafter"/>
</dbReference>
<feature type="binding site" evidence="5">
    <location>
        <begin position="86"/>
        <end position="87"/>
    </location>
    <ligand>
        <name>GTP</name>
        <dbReference type="ChEBI" id="CHEBI:37565"/>
    </ligand>
</feature>
<reference evidence="7 8" key="1">
    <citation type="journal article" date="2009" name="Stand. Genomic Sci.">
        <title>Complete genome sequence of Desulfotomaculum acetoxidans type strain (5575).</title>
        <authorList>
            <person name="Spring S."/>
            <person name="Lapidus A."/>
            <person name="Schroder M."/>
            <person name="Gleim D."/>
            <person name="Sims D."/>
            <person name="Meincke L."/>
            <person name="Glavina Del Rio T."/>
            <person name="Tice H."/>
            <person name="Copeland A."/>
            <person name="Cheng J.F."/>
            <person name="Lucas S."/>
            <person name="Chen F."/>
            <person name="Nolan M."/>
            <person name="Bruce D."/>
            <person name="Goodwin L."/>
            <person name="Pitluck S."/>
            <person name="Ivanova N."/>
            <person name="Mavromatis K."/>
            <person name="Mikhailova N."/>
            <person name="Pati A."/>
            <person name="Chen A."/>
            <person name="Palaniappan K."/>
            <person name="Land M."/>
            <person name="Hauser L."/>
            <person name="Chang Y.J."/>
            <person name="Jeffries C.D."/>
            <person name="Chain P."/>
            <person name="Saunders E."/>
            <person name="Brettin T."/>
            <person name="Detter J.C."/>
            <person name="Goker M."/>
            <person name="Bristow J."/>
            <person name="Eisen J.A."/>
            <person name="Markowitz V."/>
            <person name="Hugenholtz P."/>
            <person name="Kyrpides N.C."/>
            <person name="Klenk H.P."/>
            <person name="Han C."/>
        </authorList>
    </citation>
    <scope>NUCLEOTIDE SEQUENCE [LARGE SCALE GENOMIC DNA]</scope>
    <source>
        <strain evidence="8">ATCC 49208 / DSM 771 / VKM B-1644</strain>
    </source>
</reference>
<accession>C8W5A5</accession>
<keyword evidence="8" id="KW-1185">Reference proteome</keyword>
<dbReference type="Gene3D" id="3.40.50.300">
    <property type="entry name" value="P-loop containing nucleotide triphosphate hydrolases"/>
    <property type="match status" value="1"/>
</dbReference>
<evidence type="ECO:0000313" key="8">
    <source>
        <dbReference type="Proteomes" id="UP000002217"/>
    </source>
</evidence>
<dbReference type="InterPro" id="IPR019991">
    <property type="entry name" value="GTP-bd_ribosome_bgen"/>
</dbReference>
<dbReference type="InterPro" id="IPR016478">
    <property type="entry name" value="GTPase_MTG1"/>
</dbReference>
<dbReference type="PANTHER" id="PTHR45782:SF4">
    <property type="entry name" value="MITOCHONDRIAL RIBOSOME-ASSOCIATED GTPASE 1"/>
    <property type="match status" value="1"/>
</dbReference>
<protein>
    <recommendedName>
        <fullName evidence="1 4">Ribosome biogenesis GTPase A</fullName>
    </recommendedName>
</protein>
<keyword evidence="3 4" id="KW-0342">GTP-binding</keyword>
<keyword evidence="4" id="KW-0963">Cytoplasm</keyword>
<dbReference type="RefSeq" id="WP_015756802.1">
    <property type="nucleotide sequence ID" value="NC_013216.1"/>
</dbReference>
<evidence type="ECO:0000259" key="6">
    <source>
        <dbReference type="PROSITE" id="PS51721"/>
    </source>
</evidence>
<dbReference type="KEGG" id="dae:Dtox_1203"/>
<evidence type="ECO:0000256" key="5">
    <source>
        <dbReference type="PIRSR" id="PIRSR006230-1"/>
    </source>
</evidence>
<dbReference type="Pfam" id="PF01926">
    <property type="entry name" value="MMR_HSR1"/>
    <property type="match status" value="1"/>
</dbReference>
<dbReference type="eggNOG" id="COG1161">
    <property type="taxonomic scope" value="Bacteria"/>
</dbReference>
<dbReference type="EMBL" id="CP001720">
    <property type="protein sequence ID" value="ACV62087.1"/>
    <property type="molecule type" value="Genomic_DNA"/>
</dbReference>
<dbReference type="FunFam" id="3.40.50.300:FF:000590">
    <property type="entry name" value="Ribosome biogenesis GTPase A"/>
    <property type="match status" value="1"/>
</dbReference>
<dbReference type="GO" id="GO:0005525">
    <property type="term" value="F:GTP binding"/>
    <property type="evidence" value="ECO:0007669"/>
    <property type="project" value="UniProtKB-KW"/>
</dbReference>
<dbReference type="HOGENOM" id="CLU_011106_1_0_9"/>
<dbReference type="InterPro" id="IPR006073">
    <property type="entry name" value="GTP-bd"/>
</dbReference>
<dbReference type="AlphaFoldDB" id="C8W5A5"/>
<name>C8W5A5_DESAS</name>
<evidence type="ECO:0000256" key="1">
    <source>
        <dbReference type="ARBA" id="ARBA00014898"/>
    </source>
</evidence>
<feature type="domain" description="CP-type G" evidence="6">
    <location>
        <begin position="11"/>
        <end position="178"/>
    </location>
</feature>
<dbReference type="InterPro" id="IPR023179">
    <property type="entry name" value="GTP-bd_ortho_bundle_sf"/>
</dbReference>
<evidence type="ECO:0000256" key="4">
    <source>
        <dbReference type="PIRNR" id="PIRNR006230"/>
    </source>
</evidence>
<comment type="similarity">
    <text evidence="4">Belongs to the TRAFAC class YlqF/YawG GTPase family. MTG1 subfamily.</text>
</comment>
<dbReference type="NCBIfam" id="TIGR03596">
    <property type="entry name" value="GTPase_YlqF"/>
    <property type="match status" value="1"/>
</dbReference>
<dbReference type="CDD" id="cd01856">
    <property type="entry name" value="YlqF"/>
    <property type="match status" value="1"/>
</dbReference>
<dbReference type="GO" id="GO:0006412">
    <property type="term" value="P:translation"/>
    <property type="evidence" value="ECO:0007669"/>
    <property type="project" value="TreeGrafter"/>
</dbReference>
<proteinExistence type="inferred from homology"/>
<dbReference type="InterPro" id="IPR027417">
    <property type="entry name" value="P-loop_NTPase"/>
</dbReference>
<dbReference type="PROSITE" id="PS51721">
    <property type="entry name" value="G_CP"/>
    <property type="match status" value="1"/>
</dbReference>
<organism evidence="7 8">
    <name type="scientific">Desulfofarcimen acetoxidans (strain ATCC 49208 / DSM 771 / KCTC 5769 / VKM B-1644 / 5575)</name>
    <name type="common">Desulfotomaculum acetoxidans</name>
    <dbReference type="NCBI Taxonomy" id="485916"/>
    <lineage>
        <taxon>Bacteria</taxon>
        <taxon>Bacillati</taxon>
        <taxon>Bacillota</taxon>
        <taxon>Clostridia</taxon>
        <taxon>Eubacteriales</taxon>
        <taxon>Peptococcaceae</taxon>
        <taxon>Desulfofarcimen</taxon>
    </lineage>
</organism>
<dbReference type="GO" id="GO:0005737">
    <property type="term" value="C:cytoplasm"/>
    <property type="evidence" value="ECO:0007669"/>
    <property type="project" value="UniProtKB-SubCell"/>
</dbReference>
<evidence type="ECO:0000313" key="7">
    <source>
        <dbReference type="EMBL" id="ACV62087.1"/>
    </source>
</evidence>
<feature type="binding site" evidence="5">
    <location>
        <begin position="58"/>
        <end position="61"/>
    </location>
    <ligand>
        <name>GTP</name>
        <dbReference type="ChEBI" id="CHEBI:37565"/>
    </ligand>
</feature>
<keyword evidence="2 4" id="KW-0547">Nucleotide-binding</keyword>